<dbReference type="Proteomes" id="UP000275267">
    <property type="component" value="Unassembled WGS sequence"/>
</dbReference>
<accession>A0A3L6ST34</accession>
<reference evidence="4" key="1">
    <citation type="journal article" date="2019" name="Nat. Commun.">
        <title>The genome of broomcorn millet.</title>
        <authorList>
            <person name="Zou C."/>
            <person name="Miki D."/>
            <person name="Li D."/>
            <person name="Tang Q."/>
            <person name="Xiao L."/>
            <person name="Rajput S."/>
            <person name="Deng P."/>
            <person name="Jia W."/>
            <person name="Huang R."/>
            <person name="Zhang M."/>
            <person name="Sun Y."/>
            <person name="Hu J."/>
            <person name="Fu X."/>
            <person name="Schnable P.S."/>
            <person name="Li F."/>
            <person name="Zhang H."/>
            <person name="Feng B."/>
            <person name="Zhu X."/>
            <person name="Liu R."/>
            <person name="Schnable J.C."/>
            <person name="Zhu J.-K."/>
            <person name="Zhang H."/>
        </authorList>
    </citation>
    <scope>NUCLEOTIDE SEQUENCE [LARGE SCALE GENOMIC DNA]</scope>
</reference>
<keyword evidence="1" id="KW-1133">Transmembrane helix</keyword>
<dbReference type="PANTHER" id="PTHR31325">
    <property type="entry name" value="OS01G0798800 PROTEIN-RELATED"/>
    <property type="match status" value="1"/>
</dbReference>
<dbReference type="OrthoDB" id="688267at2759"/>
<evidence type="ECO:0000259" key="2">
    <source>
        <dbReference type="Pfam" id="PF13968"/>
    </source>
</evidence>
<protein>
    <recommendedName>
        <fullName evidence="2">DUF4220 domain-containing protein</fullName>
    </recommendedName>
</protein>
<gene>
    <name evidence="3" type="ORF">C2845_PM05G24730</name>
</gene>
<keyword evidence="1" id="KW-0812">Transmembrane</keyword>
<evidence type="ECO:0000256" key="1">
    <source>
        <dbReference type="SAM" id="Phobius"/>
    </source>
</evidence>
<evidence type="ECO:0000313" key="4">
    <source>
        <dbReference type="Proteomes" id="UP000275267"/>
    </source>
</evidence>
<dbReference type="EMBL" id="PQIB02000003">
    <property type="protein sequence ID" value="RLN27529.1"/>
    <property type="molecule type" value="Genomic_DNA"/>
</dbReference>
<feature type="transmembrane region" description="Helical" evidence="1">
    <location>
        <begin position="26"/>
        <end position="45"/>
    </location>
</feature>
<proteinExistence type="predicted"/>
<dbReference type="AlphaFoldDB" id="A0A3L6ST34"/>
<feature type="domain" description="DUF4220" evidence="2">
    <location>
        <begin position="29"/>
        <end position="121"/>
    </location>
</feature>
<evidence type="ECO:0000313" key="3">
    <source>
        <dbReference type="EMBL" id="RLN27529.1"/>
    </source>
</evidence>
<feature type="transmembrane region" description="Helical" evidence="1">
    <location>
        <begin position="60"/>
        <end position="84"/>
    </location>
</feature>
<keyword evidence="4" id="KW-1185">Reference proteome</keyword>
<sequence length="238" mass="27584">MACSYTPIHLFDSEELSRHPPPVIHLYPLFHYVSTPVALVLFMAAEKGDRLHTSTTDITVTYILLLGAIVLDVSSATIFMFSYVMRFNNLPTRILLVANYISSTLTQKQWCEELAQYSMIKRYVAQDTRRPARMASIRRCIGSRLLGARFLDITRIPITKDHKEFILDNLLCFGIAKAWNCTSSRGQLALQKRQQDRPDSALYIQEHQEQCRFPYKRAHLARCNRYVLPLGRQLQRQF</sequence>
<dbReference type="Pfam" id="PF13968">
    <property type="entry name" value="DUF4220"/>
    <property type="match status" value="1"/>
</dbReference>
<dbReference type="InterPro" id="IPR025315">
    <property type="entry name" value="DUF4220"/>
</dbReference>
<dbReference type="STRING" id="4540.A0A3L6ST34"/>
<name>A0A3L6ST34_PANMI</name>
<organism evidence="3 4">
    <name type="scientific">Panicum miliaceum</name>
    <name type="common">Proso millet</name>
    <name type="synonym">Broomcorn millet</name>
    <dbReference type="NCBI Taxonomy" id="4540"/>
    <lineage>
        <taxon>Eukaryota</taxon>
        <taxon>Viridiplantae</taxon>
        <taxon>Streptophyta</taxon>
        <taxon>Embryophyta</taxon>
        <taxon>Tracheophyta</taxon>
        <taxon>Spermatophyta</taxon>
        <taxon>Magnoliopsida</taxon>
        <taxon>Liliopsida</taxon>
        <taxon>Poales</taxon>
        <taxon>Poaceae</taxon>
        <taxon>PACMAD clade</taxon>
        <taxon>Panicoideae</taxon>
        <taxon>Panicodae</taxon>
        <taxon>Paniceae</taxon>
        <taxon>Panicinae</taxon>
        <taxon>Panicum</taxon>
        <taxon>Panicum sect. Panicum</taxon>
    </lineage>
</organism>
<comment type="caution">
    <text evidence="3">The sequence shown here is derived from an EMBL/GenBank/DDBJ whole genome shotgun (WGS) entry which is preliminary data.</text>
</comment>
<keyword evidence="1" id="KW-0472">Membrane</keyword>